<sequence>MAENPGTDKVEDLLKNVHDGSYVIPYFQRGFEWRARMVCDLIESILQNYYAGLILLWELSSQEARSEKWDPIWGVELKNTPKKAILDGQQRLASLYYAIYNPNKEFPNRKSYYVFFLNLNKVLGADYEESVTYKYYSTHQPWDQVRKSKNEWSQTGIIPLSVLSAKDPNNPNQKYIDSTEFDNWLKEYVDKNKHTLPKDITTHKVFKVLNGIFTYPFVFYPLSSARDLPDICNIFARVNAKGMKLSTFDLMNAFLYPKGIE</sequence>
<gene>
    <name evidence="2" type="ORF">S01H4_39757</name>
</gene>
<proteinExistence type="predicted"/>
<protein>
    <recommendedName>
        <fullName evidence="1">GmrSD restriction endonucleases N-terminal domain-containing protein</fullName>
    </recommendedName>
</protein>
<dbReference type="InterPro" id="IPR004919">
    <property type="entry name" value="GmrSD_N"/>
</dbReference>
<feature type="non-terminal residue" evidence="2">
    <location>
        <position position="261"/>
    </location>
</feature>
<evidence type="ECO:0000313" key="2">
    <source>
        <dbReference type="EMBL" id="GAH01942.1"/>
    </source>
</evidence>
<dbReference type="PANTHER" id="PTHR37292">
    <property type="entry name" value="VNG6097C"/>
    <property type="match status" value="1"/>
</dbReference>
<dbReference type="AlphaFoldDB" id="X1C3M4"/>
<feature type="domain" description="GmrSD restriction endonucleases N-terminal" evidence="1">
    <location>
        <begin position="10"/>
        <end position="255"/>
    </location>
</feature>
<organism evidence="2">
    <name type="scientific">marine sediment metagenome</name>
    <dbReference type="NCBI Taxonomy" id="412755"/>
    <lineage>
        <taxon>unclassified sequences</taxon>
        <taxon>metagenomes</taxon>
        <taxon>ecological metagenomes</taxon>
    </lineage>
</organism>
<reference evidence="2" key="1">
    <citation type="journal article" date="2014" name="Front. Microbiol.">
        <title>High frequency of phylogenetically diverse reductive dehalogenase-homologous genes in deep subseafloor sedimentary metagenomes.</title>
        <authorList>
            <person name="Kawai M."/>
            <person name="Futagami T."/>
            <person name="Toyoda A."/>
            <person name="Takaki Y."/>
            <person name="Nishi S."/>
            <person name="Hori S."/>
            <person name="Arai W."/>
            <person name="Tsubouchi T."/>
            <person name="Morono Y."/>
            <person name="Uchiyama I."/>
            <person name="Ito T."/>
            <person name="Fujiyama A."/>
            <person name="Inagaki F."/>
            <person name="Takami H."/>
        </authorList>
    </citation>
    <scope>NUCLEOTIDE SEQUENCE</scope>
    <source>
        <strain evidence="2">Expedition CK06-06</strain>
    </source>
</reference>
<name>X1C3M4_9ZZZZ</name>
<dbReference type="PANTHER" id="PTHR37292:SF2">
    <property type="entry name" value="DUF262 DOMAIN-CONTAINING PROTEIN"/>
    <property type="match status" value="1"/>
</dbReference>
<dbReference type="Pfam" id="PF03235">
    <property type="entry name" value="GmrSD_N"/>
    <property type="match status" value="1"/>
</dbReference>
<evidence type="ECO:0000259" key="1">
    <source>
        <dbReference type="Pfam" id="PF03235"/>
    </source>
</evidence>
<accession>X1C3M4</accession>
<dbReference type="EMBL" id="BART01021577">
    <property type="protein sequence ID" value="GAH01942.1"/>
    <property type="molecule type" value="Genomic_DNA"/>
</dbReference>
<comment type="caution">
    <text evidence="2">The sequence shown here is derived from an EMBL/GenBank/DDBJ whole genome shotgun (WGS) entry which is preliminary data.</text>
</comment>